<protein>
    <recommendedName>
        <fullName evidence="2">DNA-3-methyladenine glycosylase II</fullName>
        <ecNumber evidence="2">3.2.2.21</ecNumber>
    </recommendedName>
</protein>
<comment type="caution">
    <text evidence="6">The sequence shown here is derived from an EMBL/GenBank/DDBJ whole genome shotgun (WGS) entry which is preliminary data.</text>
</comment>
<dbReference type="RefSeq" id="WP_204719172.1">
    <property type="nucleotide sequence ID" value="NZ_JACSNR010000001.1"/>
</dbReference>
<evidence type="ECO:0000313" key="6">
    <source>
        <dbReference type="EMBL" id="MBM6922133.1"/>
    </source>
</evidence>
<dbReference type="InterPro" id="IPR003265">
    <property type="entry name" value="HhH-GPD_domain"/>
</dbReference>
<evidence type="ECO:0000259" key="5">
    <source>
        <dbReference type="SMART" id="SM00478"/>
    </source>
</evidence>
<evidence type="ECO:0000256" key="1">
    <source>
        <dbReference type="ARBA" id="ARBA00000086"/>
    </source>
</evidence>
<organism evidence="6 7">
    <name type="scientific">Hydrogenoanaerobacterium saccharovorans</name>
    <dbReference type="NCBI Taxonomy" id="474960"/>
    <lineage>
        <taxon>Bacteria</taxon>
        <taxon>Bacillati</taxon>
        <taxon>Bacillota</taxon>
        <taxon>Clostridia</taxon>
        <taxon>Eubacteriales</taxon>
        <taxon>Oscillospiraceae</taxon>
        <taxon>Hydrogenoanaerobacterium</taxon>
    </lineage>
</organism>
<dbReference type="InterPro" id="IPR011257">
    <property type="entry name" value="DNA_glycosylase"/>
</dbReference>
<dbReference type="SMART" id="SM00478">
    <property type="entry name" value="ENDO3c"/>
    <property type="match status" value="1"/>
</dbReference>
<gene>
    <name evidence="6" type="ORF">H9X81_00280</name>
</gene>
<keyword evidence="7" id="KW-1185">Reference proteome</keyword>
<dbReference type="Proteomes" id="UP000724149">
    <property type="component" value="Unassembled WGS sequence"/>
</dbReference>
<dbReference type="EC" id="3.2.2.21" evidence="2"/>
<dbReference type="Pfam" id="PF00730">
    <property type="entry name" value="HhH-GPD"/>
    <property type="match status" value="1"/>
</dbReference>
<comment type="catalytic activity">
    <reaction evidence="1">
        <text>Hydrolysis of alkylated DNA, releasing 3-methyladenine, 3-methylguanine, 7-methylguanine and 7-methyladenine.</text>
        <dbReference type="EC" id="3.2.2.21"/>
    </reaction>
</comment>
<evidence type="ECO:0000256" key="4">
    <source>
        <dbReference type="ARBA" id="ARBA00023204"/>
    </source>
</evidence>
<dbReference type="PANTHER" id="PTHR43003">
    <property type="entry name" value="DNA-3-METHYLADENINE GLYCOSYLASE"/>
    <property type="match status" value="1"/>
</dbReference>
<dbReference type="PANTHER" id="PTHR43003:SF5">
    <property type="entry name" value="DNA-3-METHYLADENINE GLYCOSYLASE"/>
    <property type="match status" value="1"/>
</dbReference>
<proteinExistence type="predicted"/>
<accession>A0ABS2GJ16</accession>
<feature type="domain" description="HhH-GPD" evidence="5">
    <location>
        <begin position="48"/>
        <end position="200"/>
    </location>
</feature>
<keyword evidence="3" id="KW-0227">DNA damage</keyword>
<evidence type="ECO:0000313" key="7">
    <source>
        <dbReference type="Proteomes" id="UP000724149"/>
    </source>
</evidence>
<sequence>MKYVDCSAPVREYLCQADPVLGAHIQRIGELYRPMKDDLFTALCSSIISQLISKKSAATVYNRLAEKCGGAITPQALAELTPEEIQKCGMSMRKADNLSRIAHSVLGGETDLEHLHTLSDPEIVRVLSALPGVGEWTAQMLMIFAMGRPDVISYKDLGIRRGMMAAYGLESLSKKQFDAIVKAYHPYSSAASIYLWHLSDEVTGNVGLAQIN</sequence>
<dbReference type="SUPFAM" id="SSF48150">
    <property type="entry name" value="DNA-glycosylase"/>
    <property type="match status" value="1"/>
</dbReference>
<evidence type="ECO:0000256" key="3">
    <source>
        <dbReference type="ARBA" id="ARBA00022763"/>
    </source>
</evidence>
<dbReference type="CDD" id="cd00056">
    <property type="entry name" value="ENDO3c"/>
    <property type="match status" value="1"/>
</dbReference>
<dbReference type="EMBL" id="JACSNR010000001">
    <property type="protein sequence ID" value="MBM6922133.1"/>
    <property type="molecule type" value="Genomic_DNA"/>
</dbReference>
<keyword evidence="4" id="KW-0234">DNA repair</keyword>
<dbReference type="Gene3D" id="1.10.340.30">
    <property type="entry name" value="Hypothetical protein, domain 2"/>
    <property type="match status" value="1"/>
</dbReference>
<dbReference type="Gene3D" id="1.10.1670.40">
    <property type="match status" value="1"/>
</dbReference>
<reference evidence="6 7" key="1">
    <citation type="journal article" date="2021" name="Sci. Rep.">
        <title>The distribution of antibiotic resistance genes in chicken gut microbiota commensals.</title>
        <authorList>
            <person name="Juricova H."/>
            <person name="Matiasovicova J."/>
            <person name="Kubasova T."/>
            <person name="Cejkova D."/>
            <person name="Rychlik I."/>
        </authorList>
    </citation>
    <scope>NUCLEOTIDE SEQUENCE [LARGE SCALE GENOMIC DNA]</scope>
    <source>
        <strain evidence="6 7">An564</strain>
    </source>
</reference>
<name>A0ABS2GJ16_9FIRM</name>
<evidence type="ECO:0000256" key="2">
    <source>
        <dbReference type="ARBA" id="ARBA00012000"/>
    </source>
</evidence>
<dbReference type="InterPro" id="IPR051912">
    <property type="entry name" value="Alkylbase_DNA_Glycosylase/TA"/>
</dbReference>